<reference evidence="7" key="1">
    <citation type="journal article" date="2019" name="Int. J. Syst. Evol. Microbiol.">
        <title>The Global Catalogue of Microorganisms (GCM) 10K type strain sequencing project: providing services to taxonomists for standard genome sequencing and annotation.</title>
        <authorList>
            <consortium name="The Broad Institute Genomics Platform"/>
            <consortium name="The Broad Institute Genome Sequencing Center for Infectious Disease"/>
            <person name="Wu L."/>
            <person name="Ma J."/>
        </authorList>
    </citation>
    <scope>NUCLEOTIDE SEQUENCE [LARGE SCALE GENOMIC DNA]</scope>
    <source>
        <strain evidence="7">CAIM 431</strain>
    </source>
</reference>
<keyword evidence="7" id="KW-1185">Reference proteome</keyword>
<dbReference type="Gene3D" id="1.10.357.10">
    <property type="entry name" value="Tetracycline Repressor, domain 2"/>
    <property type="match status" value="1"/>
</dbReference>
<evidence type="ECO:0000256" key="1">
    <source>
        <dbReference type="ARBA" id="ARBA00023015"/>
    </source>
</evidence>
<dbReference type="InterPro" id="IPR009057">
    <property type="entry name" value="Homeodomain-like_sf"/>
</dbReference>
<dbReference type="Pfam" id="PF00440">
    <property type="entry name" value="TetR_N"/>
    <property type="match status" value="1"/>
</dbReference>
<evidence type="ECO:0000256" key="3">
    <source>
        <dbReference type="ARBA" id="ARBA00023163"/>
    </source>
</evidence>
<accession>A0ABW4RXB4</accession>
<sequence length="281" mass="29607">MDLEVPQEFVDAAVRAAARSGRDVADVSVAEIARAAGVSRSTLLRRLGGTRAPLDEAVAAAGVELGGRAPVKERALEATAWLLDETDLASTTMEAIAARADCSVDALYAAFRTRDELLAATFERFSPLPAVEQWAAQPHEDLRSAAEGFYQRVVEGMNSRPRVEAAVAAQALGRGSDPAAQAVVRFGAPRIMAAFGGWLAGEVAAGRVRDLPLPLLLQQFGGPILFHVAINPVMSGVLGPDRAVSSEQAVRTLADNFLRAVATPAFWEQEAAQSESSSSSS</sequence>
<dbReference type="SUPFAM" id="SSF48498">
    <property type="entry name" value="Tetracyclin repressor-like, C-terminal domain"/>
    <property type="match status" value="1"/>
</dbReference>
<name>A0ABW4RXB4_9ACTN</name>
<evidence type="ECO:0000313" key="7">
    <source>
        <dbReference type="Proteomes" id="UP001597326"/>
    </source>
</evidence>
<dbReference type="Proteomes" id="UP001597326">
    <property type="component" value="Unassembled WGS sequence"/>
</dbReference>
<dbReference type="PANTHER" id="PTHR30055">
    <property type="entry name" value="HTH-TYPE TRANSCRIPTIONAL REGULATOR RUTR"/>
    <property type="match status" value="1"/>
</dbReference>
<evidence type="ECO:0000256" key="4">
    <source>
        <dbReference type="PROSITE-ProRule" id="PRU00335"/>
    </source>
</evidence>
<gene>
    <name evidence="6" type="ORF">ACFSCS_09830</name>
</gene>
<comment type="caution">
    <text evidence="6">The sequence shown here is derived from an EMBL/GenBank/DDBJ whole genome shotgun (WGS) entry which is preliminary data.</text>
</comment>
<evidence type="ECO:0000256" key="2">
    <source>
        <dbReference type="ARBA" id="ARBA00023125"/>
    </source>
</evidence>
<protein>
    <submittedName>
        <fullName evidence="6">TetR/AcrR family transcriptional regulator</fullName>
    </submittedName>
</protein>
<dbReference type="SUPFAM" id="SSF46689">
    <property type="entry name" value="Homeodomain-like"/>
    <property type="match status" value="1"/>
</dbReference>
<feature type="domain" description="HTH tetR-type" evidence="5">
    <location>
        <begin position="69"/>
        <end position="129"/>
    </location>
</feature>
<organism evidence="6 7">
    <name type="scientific">Luteococcus peritonei</name>
    <dbReference type="NCBI Taxonomy" id="88874"/>
    <lineage>
        <taxon>Bacteria</taxon>
        <taxon>Bacillati</taxon>
        <taxon>Actinomycetota</taxon>
        <taxon>Actinomycetes</taxon>
        <taxon>Propionibacteriales</taxon>
        <taxon>Propionibacteriaceae</taxon>
        <taxon>Luteococcus</taxon>
    </lineage>
</organism>
<keyword evidence="2 4" id="KW-0238">DNA-binding</keyword>
<dbReference type="RefSeq" id="WP_343873580.1">
    <property type="nucleotide sequence ID" value="NZ_BAAAIX010000017.1"/>
</dbReference>
<dbReference type="EMBL" id="JBHUFZ010000020">
    <property type="protein sequence ID" value="MFD1890474.1"/>
    <property type="molecule type" value="Genomic_DNA"/>
</dbReference>
<dbReference type="InterPro" id="IPR050109">
    <property type="entry name" value="HTH-type_TetR-like_transc_reg"/>
</dbReference>
<evidence type="ECO:0000313" key="6">
    <source>
        <dbReference type="EMBL" id="MFD1890474.1"/>
    </source>
</evidence>
<dbReference type="InterPro" id="IPR036271">
    <property type="entry name" value="Tet_transcr_reg_TetR-rel_C_sf"/>
</dbReference>
<dbReference type="InterPro" id="IPR001647">
    <property type="entry name" value="HTH_TetR"/>
</dbReference>
<dbReference type="PROSITE" id="PS50977">
    <property type="entry name" value="HTH_TETR_2"/>
    <property type="match status" value="1"/>
</dbReference>
<dbReference type="PANTHER" id="PTHR30055:SF234">
    <property type="entry name" value="HTH-TYPE TRANSCRIPTIONAL REGULATOR BETI"/>
    <property type="match status" value="1"/>
</dbReference>
<evidence type="ECO:0000259" key="5">
    <source>
        <dbReference type="PROSITE" id="PS50977"/>
    </source>
</evidence>
<keyword evidence="1" id="KW-0805">Transcription regulation</keyword>
<proteinExistence type="predicted"/>
<feature type="DNA-binding region" description="H-T-H motif" evidence="4">
    <location>
        <begin position="92"/>
        <end position="111"/>
    </location>
</feature>
<keyword evidence="3" id="KW-0804">Transcription</keyword>